<organism evidence="1 2">
    <name type="scientific">Candidatus Terrybacteria bacterium RIFCSPHIGHO2_01_FULL_48_17</name>
    <dbReference type="NCBI Taxonomy" id="1802362"/>
    <lineage>
        <taxon>Bacteria</taxon>
        <taxon>Candidatus Terryibacteriota</taxon>
    </lineage>
</organism>
<dbReference type="AlphaFoldDB" id="A0A1G2PHH2"/>
<dbReference type="STRING" id="1802362.A2806_01465"/>
<name>A0A1G2PHH2_9BACT</name>
<dbReference type="InterPro" id="IPR009003">
    <property type="entry name" value="Peptidase_S1_PA"/>
</dbReference>
<dbReference type="Proteomes" id="UP000177629">
    <property type="component" value="Unassembled WGS sequence"/>
</dbReference>
<gene>
    <name evidence="1" type="ORF">A2806_01465</name>
</gene>
<accession>A0A1G2PHH2</accession>
<dbReference type="Pfam" id="PF13365">
    <property type="entry name" value="Trypsin_2"/>
    <property type="match status" value="1"/>
</dbReference>
<comment type="caution">
    <text evidence="1">The sequence shown here is derived from an EMBL/GenBank/DDBJ whole genome shotgun (WGS) entry which is preliminary data.</text>
</comment>
<evidence type="ECO:0000313" key="2">
    <source>
        <dbReference type="Proteomes" id="UP000177629"/>
    </source>
</evidence>
<proteinExistence type="predicted"/>
<dbReference type="SUPFAM" id="SSF50494">
    <property type="entry name" value="Trypsin-like serine proteases"/>
    <property type="match status" value="1"/>
</dbReference>
<sequence length="269" mass="29956">MRKNTLWFLSIVLLVGAALGFVVYTQSFQTQKSAPEQGVGPCPGTRHELDLVDNSMVVVSSYFTTAGGERVGPYRGLGFVRNEYVITAAHVINQDRDEEVIKREIFLERFLQSKRTPRTAIARVVYENEPVDFAILAMPSQSQRDNKATFNIASRSDIRYGKTVCFYLHPFSGKFDQTITGTVSRFAPPYGSEAWFGFKIETILARTVPGASGGPVFVRTHGGLKIAGIMRRMNLDPQDPTLTMQLQATDVAFAVREILRKTGIDILEP</sequence>
<evidence type="ECO:0000313" key="1">
    <source>
        <dbReference type="EMBL" id="OHA47747.1"/>
    </source>
</evidence>
<dbReference type="EMBL" id="MHSS01000014">
    <property type="protein sequence ID" value="OHA47747.1"/>
    <property type="molecule type" value="Genomic_DNA"/>
</dbReference>
<reference evidence="1 2" key="1">
    <citation type="journal article" date="2016" name="Nat. Commun.">
        <title>Thousands of microbial genomes shed light on interconnected biogeochemical processes in an aquifer system.</title>
        <authorList>
            <person name="Anantharaman K."/>
            <person name="Brown C.T."/>
            <person name="Hug L.A."/>
            <person name="Sharon I."/>
            <person name="Castelle C.J."/>
            <person name="Probst A.J."/>
            <person name="Thomas B.C."/>
            <person name="Singh A."/>
            <person name="Wilkins M.J."/>
            <person name="Karaoz U."/>
            <person name="Brodie E.L."/>
            <person name="Williams K.H."/>
            <person name="Hubbard S.S."/>
            <person name="Banfield J.F."/>
        </authorList>
    </citation>
    <scope>NUCLEOTIDE SEQUENCE [LARGE SCALE GENOMIC DNA]</scope>
</reference>
<evidence type="ECO:0008006" key="3">
    <source>
        <dbReference type="Google" id="ProtNLM"/>
    </source>
</evidence>
<protein>
    <recommendedName>
        <fullName evidence="3">Peptidase S1 domain-containing protein</fullName>
    </recommendedName>
</protein>
<dbReference type="Gene3D" id="2.40.10.120">
    <property type="match status" value="1"/>
</dbReference>